<evidence type="ECO:0000313" key="2">
    <source>
        <dbReference type="EMBL" id="GIY68858.1"/>
    </source>
</evidence>
<feature type="compositionally biased region" description="Polar residues" evidence="1">
    <location>
        <begin position="41"/>
        <end position="67"/>
    </location>
</feature>
<dbReference type="Proteomes" id="UP001054837">
    <property type="component" value="Unassembled WGS sequence"/>
</dbReference>
<dbReference type="AlphaFoldDB" id="A0AAV4VFH1"/>
<dbReference type="EMBL" id="BPLQ01012963">
    <property type="protein sequence ID" value="GIY68858.1"/>
    <property type="molecule type" value="Genomic_DNA"/>
</dbReference>
<reference evidence="2 3" key="1">
    <citation type="submission" date="2021-06" db="EMBL/GenBank/DDBJ databases">
        <title>Caerostris darwini draft genome.</title>
        <authorList>
            <person name="Kono N."/>
            <person name="Arakawa K."/>
        </authorList>
    </citation>
    <scope>NUCLEOTIDE SEQUENCE [LARGE SCALE GENOMIC DNA]</scope>
</reference>
<proteinExistence type="predicted"/>
<feature type="region of interest" description="Disordered" evidence="1">
    <location>
        <begin position="1"/>
        <end position="67"/>
    </location>
</feature>
<accession>A0AAV4VFH1</accession>
<organism evidence="2 3">
    <name type="scientific">Caerostris darwini</name>
    <dbReference type="NCBI Taxonomy" id="1538125"/>
    <lineage>
        <taxon>Eukaryota</taxon>
        <taxon>Metazoa</taxon>
        <taxon>Ecdysozoa</taxon>
        <taxon>Arthropoda</taxon>
        <taxon>Chelicerata</taxon>
        <taxon>Arachnida</taxon>
        <taxon>Araneae</taxon>
        <taxon>Araneomorphae</taxon>
        <taxon>Entelegynae</taxon>
        <taxon>Araneoidea</taxon>
        <taxon>Araneidae</taxon>
        <taxon>Caerostris</taxon>
    </lineage>
</organism>
<evidence type="ECO:0000313" key="3">
    <source>
        <dbReference type="Proteomes" id="UP001054837"/>
    </source>
</evidence>
<sequence>MRNLISKSKAAFTPDSKNSKRKSSVHPTSLFSRLIKFRSKGTAQTPSMGPQTTSNGLQTPLSVPQTR</sequence>
<gene>
    <name evidence="2" type="ORF">CDAR_40941</name>
</gene>
<protein>
    <submittedName>
        <fullName evidence="2">Uncharacterized protein</fullName>
    </submittedName>
</protein>
<keyword evidence="3" id="KW-1185">Reference proteome</keyword>
<comment type="caution">
    <text evidence="2">The sequence shown here is derived from an EMBL/GenBank/DDBJ whole genome shotgun (WGS) entry which is preliminary data.</text>
</comment>
<name>A0AAV4VFH1_9ARAC</name>
<evidence type="ECO:0000256" key="1">
    <source>
        <dbReference type="SAM" id="MobiDB-lite"/>
    </source>
</evidence>